<keyword evidence="1" id="KW-1133">Transmembrane helix</keyword>
<evidence type="ECO:0000313" key="4">
    <source>
        <dbReference type="Proteomes" id="UP001500177"/>
    </source>
</evidence>
<feature type="transmembrane region" description="Helical" evidence="1">
    <location>
        <begin position="64"/>
        <end position="86"/>
    </location>
</feature>
<dbReference type="Pfam" id="PF04235">
    <property type="entry name" value="DUF418"/>
    <property type="match status" value="1"/>
</dbReference>
<proteinExistence type="predicted"/>
<evidence type="ECO:0000259" key="2">
    <source>
        <dbReference type="Pfam" id="PF04235"/>
    </source>
</evidence>
<dbReference type="EMBL" id="BAAALX010000009">
    <property type="protein sequence ID" value="GAA1516603.1"/>
    <property type="molecule type" value="Genomic_DNA"/>
</dbReference>
<dbReference type="PANTHER" id="PTHR30590:SF3">
    <property type="entry name" value="HYPOTHETICAL MEMBRANE SPANNING PROTEIN"/>
    <property type="match status" value="1"/>
</dbReference>
<evidence type="ECO:0000313" key="3">
    <source>
        <dbReference type="EMBL" id="GAA1516603.1"/>
    </source>
</evidence>
<gene>
    <name evidence="3" type="ORF">GCM10009690_19620</name>
</gene>
<evidence type="ECO:0000256" key="1">
    <source>
        <dbReference type="SAM" id="Phobius"/>
    </source>
</evidence>
<dbReference type="PANTHER" id="PTHR30590">
    <property type="entry name" value="INNER MEMBRANE PROTEIN"/>
    <property type="match status" value="1"/>
</dbReference>
<organism evidence="3 4">
    <name type="scientific">Brevibacterium permense</name>
    <dbReference type="NCBI Taxonomy" id="234834"/>
    <lineage>
        <taxon>Bacteria</taxon>
        <taxon>Bacillati</taxon>
        <taxon>Actinomycetota</taxon>
        <taxon>Actinomycetes</taxon>
        <taxon>Micrococcales</taxon>
        <taxon>Brevibacteriaceae</taxon>
        <taxon>Brevibacterium</taxon>
    </lineage>
</organism>
<keyword evidence="1" id="KW-0472">Membrane</keyword>
<comment type="caution">
    <text evidence="3">The sequence shown here is derived from an EMBL/GenBank/DDBJ whole genome shotgun (WGS) entry which is preliminary data.</text>
</comment>
<feature type="domain" description="DUF418" evidence="2">
    <location>
        <begin position="8"/>
        <end position="104"/>
    </location>
</feature>
<accession>A0ABN2ADI0</accession>
<keyword evidence="1" id="KW-0812">Transmembrane</keyword>
<dbReference type="InterPro" id="IPR007349">
    <property type="entry name" value="DUF418"/>
</dbReference>
<name>A0ABN2ADI0_9MICO</name>
<sequence>MHGPDLCIVAILLLLRTPAEAVLKSVFAPLGRMALSNYVGATVIFVAVRLAVPDLARFDDHGGYVAGLVLCAAIIIVQVVVSTLWLRRFGQGPLEKLWRLVTWGRSAQQDQRLNPGRHQLCNRPGAFTSSRE</sequence>
<dbReference type="Proteomes" id="UP001500177">
    <property type="component" value="Unassembled WGS sequence"/>
</dbReference>
<reference evidence="3 4" key="1">
    <citation type="journal article" date="2019" name="Int. J. Syst. Evol. Microbiol.">
        <title>The Global Catalogue of Microorganisms (GCM) 10K type strain sequencing project: providing services to taxonomists for standard genome sequencing and annotation.</title>
        <authorList>
            <consortium name="The Broad Institute Genomics Platform"/>
            <consortium name="The Broad Institute Genome Sequencing Center for Infectious Disease"/>
            <person name="Wu L."/>
            <person name="Ma J."/>
        </authorList>
    </citation>
    <scope>NUCLEOTIDE SEQUENCE [LARGE SCALE GENOMIC DNA]</scope>
    <source>
        <strain evidence="3 4">JCM 13318</strain>
    </source>
</reference>
<keyword evidence="4" id="KW-1185">Reference proteome</keyword>
<dbReference type="InterPro" id="IPR052529">
    <property type="entry name" value="Bact_Transport_Assoc"/>
</dbReference>
<feature type="transmembrane region" description="Helical" evidence="1">
    <location>
        <begin position="35"/>
        <end position="52"/>
    </location>
</feature>
<protein>
    <recommendedName>
        <fullName evidence="2">DUF418 domain-containing protein</fullName>
    </recommendedName>
</protein>